<dbReference type="Gramene" id="OMO50750">
    <property type="protein sequence ID" value="OMO50750"/>
    <property type="gene ID" value="CCACVL1_30280"/>
</dbReference>
<protein>
    <submittedName>
        <fullName evidence="2">Hemogen-like protein</fullName>
    </submittedName>
</protein>
<dbReference type="EMBL" id="AWWV01016041">
    <property type="protein sequence ID" value="OMO50750.1"/>
    <property type="molecule type" value="Genomic_DNA"/>
</dbReference>
<evidence type="ECO:0000256" key="1">
    <source>
        <dbReference type="SAM" id="MobiDB-lite"/>
    </source>
</evidence>
<organism evidence="2 3">
    <name type="scientific">Corchorus capsularis</name>
    <name type="common">Jute</name>
    <dbReference type="NCBI Taxonomy" id="210143"/>
    <lineage>
        <taxon>Eukaryota</taxon>
        <taxon>Viridiplantae</taxon>
        <taxon>Streptophyta</taxon>
        <taxon>Embryophyta</taxon>
        <taxon>Tracheophyta</taxon>
        <taxon>Spermatophyta</taxon>
        <taxon>Magnoliopsida</taxon>
        <taxon>eudicotyledons</taxon>
        <taxon>Gunneridae</taxon>
        <taxon>Pentapetalae</taxon>
        <taxon>rosids</taxon>
        <taxon>malvids</taxon>
        <taxon>Malvales</taxon>
        <taxon>Malvaceae</taxon>
        <taxon>Grewioideae</taxon>
        <taxon>Apeibeae</taxon>
        <taxon>Corchorus</taxon>
    </lineage>
</organism>
<reference evidence="2 3" key="1">
    <citation type="submission" date="2013-09" db="EMBL/GenBank/DDBJ databases">
        <title>Corchorus capsularis genome sequencing.</title>
        <authorList>
            <person name="Alam M."/>
            <person name="Haque M.S."/>
            <person name="Islam M.S."/>
            <person name="Emdad E.M."/>
            <person name="Islam M.M."/>
            <person name="Ahmed B."/>
            <person name="Halim A."/>
            <person name="Hossen Q.M.M."/>
            <person name="Hossain M.Z."/>
            <person name="Ahmed R."/>
            <person name="Khan M.M."/>
            <person name="Islam R."/>
            <person name="Rashid M.M."/>
            <person name="Khan S.A."/>
            <person name="Rahman M.S."/>
            <person name="Alam M."/>
        </authorList>
    </citation>
    <scope>NUCLEOTIDE SEQUENCE [LARGE SCALE GENOMIC DNA]</scope>
    <source>
        <strain evidence="3">cv. CVL-1</strain>
        <tissue evidence="2">Whole seedling</tissue>
    </source>
</reference>
<dbReference type="Proteomes" id="UP000188268">
    <property type="component" value="Unassembled WGS sequence"/>
</dbReference>
<evidence type="ECO:0000313" key="3">
    <source>
        <dbReference type="Proteomes" id="UP000188268"/>
    </source>
</evidence>
<keyword evidence="3" id="KW-1185">Reference proteome</keyword>
<accession>A0A1R3FYA7</accession>
<sequence>MDINSGTIKSPHKQRRCNLPFATVKSPEINPEIQEPTPPFLILLYSDRNPERLPSKSLKSKNPKHHIPTPTTAADDETSNPNATDLKATPHKSPQTI</sequence>
<feature type="compositionally biased region" description="Basic residues" evidence="1">
    <location>
        <begin position="58"/>
        <end position="67"/>
    </location>
</feature>
<comment type="caution">
    <text evidence="2">The sequence shown here is derived from an EMBL/GenBank/DDBJ whole genome shotgun (WGS) entry which is preliminary data.</text>
</comment>
<name>A0A1R3FYA7_COCAP</name>
<evidence type="ECO:0000313" key="2">
    <source>
        <dbReference type="EMBL" id="OMO50750.1"/>
    </source>
</evidence>
<dbReference type="AlphaFoldDB" id="A0A1R3FYA7"/>
<feature type="region of interest" description="Disordered" evidence="1">
    <location>
        <begin position="51"/>
        <end position="97"/>
    </location>
</feature>
<feature type="region of interest" description="Disordered" evidence="1">
    <location>
        <begin position="1"/>
        <end position="37"/>
    </location>
</feature>
<gene>
    <name evidence="2" type="ORF">CCACVL1_30280</name>
</gene>
<proteinExistence type="predicted"/>